<dbReference type="RefSeq" id="WP_137096408.1">
    <property type="nucleotide sequence ID" value="NZ_SWMS01000017.1"/>
</dbReference>
<keyword evidence="1" id="KW-0472">Membrane</keyword>
<dbReference type="EMBL" id="SWMS01000017">
    <property type="protein sequence ID" value="TKG65810.1"/>
    <property type="molecule type" value="Genomic_DNA"/>
</dbReference>
<accession>A0ABY2S0W7</accession>
<comment type="caution">
    <text evidence="2">The sequence shown here is derived from an EMBL/GenBank/DDBJ whole genome shotgun (WGS) entry which is preliminary data.</text>
</comment>
<dbReference type="Proteomes" id="UP000309992">
    <property type="component" value="Unassembled WGS sequence"/>
</dbReference>
<feature type="transmembrane region" description="Helical" evidence="1">
    <location>
        <begin position="82"/>
        <end position="100"/>
    </location>
</feature>
<gene>
    <name evidence="2" type="ORF">FCN18_26780</name>
</gene>
<evidence type="ECO:0000256" key="1">
    <source>
        <dbReference type="SAM" id="Phobius"/>
    </source>
</evidence>
<reference evidence="2 3" key="1">
    <citation type="journal article" date="2015" name="Antonie Van Leeuwenhoek">
        <title>Prauserella endophytica sp. nov., an endophytic actinobacterium isolated from Tamarix taklamakanensis.</title>
        <authorList>
            <person name="Liu J.M."/>
            <person name="Habden X."/>
            <person name="Guo L."/>
            <person name="Tuo L."/>
            <person name="Jiang Z.K."/>
            <person name="Liu S.W."/>
            <person name="Liu X.F."/>
            <person name="Chen L."/>
            <person name="Li R.F."/>
            <person name="Zhang Y.Q."/>
            <person name="Sun C.H."/>
        </authorList>
    </citation>
    <scope>NUCLEOTIDE SEQUENCE [LARGE SCALE GENOMIC DNA]</scope>
    <source>
        <strain evidence="2 3">CGMCC 4.7182</strain>
    </source>
</reference>
<organism evidence="2 3">
    <name type="scientific">Prauserella endophytica</name>
    <dbReference type="NCBI Taxonomy" id="1592324"/>
    <lineage>
        <taxon>Bacteria</taxon>
        <taxon>Bacillati</taxon>
        <taxon>Actinomycetota</taxon>
        <taxon>Actinomycetes</taxon>
        <taxon>Pseudonocardiales</taxon>
        <taxon>Pseudonocardiaceae</taxon>
        <taxon>Prauserella</taxon>
        <taxon>Prauserella coralliicola group</taxon>
    </lineage>
</organism>
<keyword evidence="3" id="KW-1185">Reference proteome</keyword>
<feature type="transmembrane region" description="Helical" evidence="1">
    <location>
        <begin position="12"/>
        <end position="35"/>
    </location>
</feature>
<evidence type="ECO:0000313" key="3">
    <source>
        <dbReference type="Proteomes" id="UP000309992"/>
    </source>
</evidence>
<name>A0ABY2S0W7_9PSEU</name>
<sequence>MEQTEYRPSKVSTVLAVVFGGLVGLVCLLVFVSVFGVLDEVVVDPLLVVLFAALYGACAGFSLAGCVLLLQRKPTGVRVSSIGSVLALVIVLAELVVNSLPEYASSTGPANSQRLGILLLFGTLALVQARRKDTRHWVGLDA</sequence>
<proteinExistence type="predicted"/>
<feature type="transmembrane region" description="Helical" evidence="1">
    <location>
        <begin position="112"/>
        <end position="129"/>
    </location>
</feature>
<keyword evidence="1" id="KW-0812">Transmembrane</keyword>
<keyword evidence="1" id="KW-1133">Transmembrane helix</keyword>
<evidence type="ECO:0000313" key="2">
    <source>
        <dbReference type="EMBL" id="TKG65810.1"/>
    </source>
</evidence>
<protein>
    <submittedName>
        <fullName evidence="2">Uncharacterized protein</fullName>
    </submittedName>
</protein>
<feature type="transmembrane region" description="Helical" evidence="1">
    <location>
        <begin position="47"/>
        <end position="70"/>
    </location>
</feature>